<evidence type="ECO:0000256" key="1">
    <source>
        <dbReference type="SAM" id="MobiDB-lite"/>
    </source>
</evidence>
<dbReference type="OrthoDB" id="6166765at2"/>
<accession>A0A6L3SPB7</accession>
<feature type="region of interest" description="Disordered" evidence="1">
    <location>
        <begin position="168"/>
        <end position="203"/>
    </location>
</feature>
<dbReference type="AlphaFoldDB" id="A0A6L3SPB7"/>
<name>A0A6L3SPB7_9HYPH</name>
<dbReference type="EMBL" id="VZZK01000057">
    <property type="protein sequence ID" value="KAB1071013.1"/>
    <property type="molecule type" value="Genomic_DNA"/>
</dbReference>
<protein>
    <submittedName>
        <fullName evidence="2">Cyclase dehydrase</fullName>
    </submittedName>
</protein>
<dbReference type="RefSeq" id="WP_151005072.1">
    <property type="nucleotide sequence ID" value="NZ_BPQY01000127.1"/>
</dbReference>
<evidence type="ECO:0000313" key="3">
    <source>
        <dbReference type="Proteomes" id="UP000474159"/>
    </source>
</evidence>
<feature type="region of interest" description="Disordered" evidence="1">
    <location>
        <begin position="1"/>
        <end position="34"/>
    </location>
</feature>
<comment type="caution">
    <text evidence="2">The sequence shown here is derived from an EMBL/GenBank/DDBJ whole genome shotgun (WGS) entry which is preliminary data.</text>
</comment>
<dbReference type="Proteomes" id="UP000474159">
    <property type="component" value="Unassembled WGS sequence"/>
</dbReference>
<evidence type="ECO:0000313" key="2">
    <source>
        <dbReference type="EMBL" id="KAB1071013.1"/>
    </source>
</evidence>
<proteinExistence type="predicted"/>
<organism evidence="2 3">
    <name type="scientific">Methylobacterium soli</name>
    <dbReference type="NCBI Taxonomy" id="553447"/>
    <lineage>
        <taxon>Bacteria</taxon>
        <taxon>Pseudomonadati</taxon>
        <taxon>Pseudomonadota</taxon>
        <taxon>Alphaproteobacteria</taxon>
        <taxon>Hyphomicrobiales</taxon>
        <taxon>Methylobacteriaceae</taxon>
        <taxon>Methylobacterium</taxon>
    </lineage>
</organism>
<sequence length="203" mass="21848">MSDAMSQRDQGRTPVPYSLPSYLTSDPRRRPDPATRELAHGLGWFSIGLGLTEVACGGAIARWLGMPRAAPIIQAYGVRELLQGAGILGSRDPTPWISARVAGDALDIATVLPGLEGHNPRKDNVLIALLALAGVTALDVICAQNLAEAPLVPSEKVRQDYRRRSGFRRPAKAMRGAARDFKPPPDIIGPEAMRPWTLTNARG</sequence>
<gene>
    <name evidence="2" type="ORF">F6X53_29465</name>
</gene>
<reference evidence="2 3" key="1">
    <citation type="submission" date="2019-09" db="EMBL/GenBank/DDBJ databases">
        <title>YIM 48816 draft genome.</title>
        <authorList>
            <person name="Jiang L."/>
        </authorList>
    </citation>
    <scope>NUCLEOTIDE SEQUENCE [LARGE SCALE GENOMIC DNA]</scope>
    <source>
        <strain evidence="2 3">YIM 48816</strain>
    </source>
</reference>
<keyword evidence="3" id="KW-1185">Reference proteome</keyword>